<name>A0ACB9JY81_9ASTR</name>
<reference evidence="1 2" key="2">
    <citation type="journal article" date="2022" name="Mol. Ecol. Resour.">
        <title>The genomes of chicory, endive, great burdock and yacon provide insights into Asteraceae paleo-polyploidization history and plant inulin production.</title>
        <authorList>
            <person name="Fan W."/>
            <person name="Wang S."/>
            <person name="Wang H."/>
            <person name="Wang A."/>
            <person name="Jiang F."/>
            <person name="Liu H."/>
            <person name="Zhao H."/>
            <person name="Xu D."/>
            <person name="Zhang Y."/>
        </authorList>
    </citation>
    <scope>NUCLEOTIDE SEQUENCE [LARGE SCALE GENOMIC DNA]</scope>
    <source>
        <strain evidence="2">cv. Yunnan</strain>
        <tissue evidence="1">Leaves</tissue>
    </source>
</reference>
<proteinExistence type="predicted"/>
<protein>
    <submittedName>
        <fullName evidence="1">Uncharacterized protein</fullName>
    </submittedName>
</protein>
<accession>A0ACB9JY81</accession>
<evidence type="ECO:0000313" key="2">
    <source>
        <dbReference type="Proteomes" id="UP001056120"/>
    </source>
</evidence>
<evidence type="ECO:0000313" key="1">
    <source>
        <dbReference type="EMBL" id="KAI3824983.1"/>
    </source>
</evidence>
<comment type="caution">
    <text evidence="1">The sequence shown here is derived from an EMBL/GenBank/DDBJ whole genome shotgun (WGS) entry which is preliminary data.</text>
</comment>
<gene>
    <name evidence="1" type="ORF">L1987_06458</name>
</gene>
<dbReference type="EMBL" id="CM042019">
    <property type="protein sequence ID" value="KAI3824983.1"/>
    <property type="molecule type" value="Genomic_DNA"/>
</dbReference>
<sequence length="294" mass="31436">MCKFFYSLQFSGGNATRRDLAECAANNIIDKCWRCKPDWDKNRQALAQCAAGFAKGTTGGSGGEVYIVTDPTDADAAAPKPGTLRAGVTQNKAIWVTFEKDMVITLTQELVITSDTTIDGRGAKVEITGAGLTLYNVKNVIVHGLNIHDIKESPGGMIKNSDGPPGLRLKTDGDGICVTGSSKIWIDHCSLSKGPDGLIDVTLKSTAVTISNCKFTNHHKVLARADAPEEEWKKWNWRTEKDALLNGAVFVPSGVDPPLTPEQKELLIVAEPGESVPQLTNAAGVLSCMPGQPC</sequence>
<dbReference type="Proteomes" id="UP001056120">
    <property type="component" value="Linkage Group LG02"/>
</dbReference>
<keyword evidence="2" id="KW-1185">Reference proteome</keyword>
<reference evidence="2" key="1">
    <citation type="journal article" date="2022" name="Mol. Ecol. Resour.">
        <title>The genomes of chicory, endive, great burdock and yacon provide insights into Asteraceae palaeo-polyploidization history and plant inulin production.</title>
        <authorList>
            <person name="Fan W."/>
            <person name="Wang S."/>
            <person name="Wang H."/>
            <person name="Wang A."/>
            <person name="Jiang F."/>
            <person name="Liu H."/>
            <person name="Zhao H."/>
            <person name="Xu D."/>
            <person name="Zhang Y."/>
        </authorList>
    </citation>
    <scope>NUCLEOTIDE SEQUENCE [LARGE SCALE GENOMIC DNA]</scope>
    <source>
        <strain evidence="2">cv. Yunnan</strain>
    </source>
</reference>
<organism evidence="1 2">
    <name type="scientific">Smallanthus sonchifolius</name>
    <dbReference type="NCBI Taxonomy" id="185202"/>
    <lineage>
        <taxon>Eukaryota</taxon>
        <taxon>Viridiplantae</taxon>
        <taxon>Streptophyta</taxon>
        <taxon>Embryophyta</taxon>
        <taxon>Tracheophyta</taxon>
        <taxon>Spermatophyta</taxon>
        <taxon>Magnoliopsida</taxon>
        <taxon>eudicotyledons</taxon>
        <taxon>Gunneridae</taxon>
        <taxon>Pentapetalae</taxon>
        <taxon>asterids</taxon>
        <taxon>campanulids</taxon>
        <taxon>Asterales</taxon>
        <taxon>Asteraceae</taxon>
        <taxon>Asteroideae</taxon>
        <taxon>Heliantheae alliance</taxon>
        <taxon>Millerieae</taxon>
        <taxon>Smallanthus</taxon>
    </lineage>
</organism>